<feature type="transmembrane region" description="Helical" evidence="1">
    <location>
        <begin position="221"/>
        <end position="244"/>
    </location>
</feature>
<evidence type="ECO:0000256" key="1">
    <source>
        <dbReference type="SAM" id="Phobius"/>
    </source>
</evidence>
<evidence type="ECO:0000313" key="3">
    <source>
        <dbReference type="Proteomes" id="UP000015104"/>
    </source>
</evidence>
<feature type="transmembrane region" description="Helical" evidence="1">
    <location>
        <begin position="113"/>
        <end position="136"/>
    </location>
</feature>
<dbReference type="EMBL" id="CAEY01001941">
    <property type="status" value="NOT_ANNOTATED_CDS"/>
    <property type="molecule type" value="Genomic_DNA"/>
</dbReference>
<keyword evidence="1" id="KW-1133">Transmembrane helix</keyword>
<feature type="transmembrane region" description="Helical" evidence="1">
    <location>
        <begin position="28"/>
        <end position="48"/>
    </location>
</feature>
<keyword evidence="1" id="KW-0472">Membrane</keyword>
<feature type="transmembrane region" description="Helical" evidence="1">
    <location>
        <begin position="60"/>
        <end position="79"/>
    </location>
</feature>
<reference evidence="2" key="2">
    <citation type="submission" date="2015-06" db="UniProtKB">
        <authorList>
            <consortium name="EnsemblMetazoa"/>
        </authorList>
    </citation>
    <scope>IDENTIFICATION</scope>
</reference>
<feature type="transmembrane region" description="Helical" evidence="1">
    <location>
        <begin position="316"/>
        <end position="340"/>
    </location>
</feature>
<dbReference type="AlphaFoldDB" id="T1KAK9"/>
<feature type="transmembrane region" description="Helical" evidence="1">
    <location>
        <begin position="148"/>
        <end position="169"/>
    </location>
</feature>
<dbReference type="EnsemblMetazoa" id="tetur08g00780.1">
    <property type="protein sequence ID" value="tetur08g00780.1"/>
    <property type="gene ID" value="tetur08g00780"/>
</dbReference>
<protein>
    <recommendedName>
        <fullName evidence="4">Gustatory receptor</fullName>
    </recommendedName>
</protein>
<keyword evidence="1" id="KW-0812">Transmembrane</keyword>
<sequence>MNTSNGNGLNHASKAGIITWALLSARKIVILLIAFGLGLETFNWFIAFSHSTNKFFSGSALIFGIEKIIYAFFMFSICFRRDGYTDLVMHFESNAKIHLNHPSLEAYIKRNRYIFHLFTFVNFLILFSLAIVPLIVKLIESNISTLDVLIFGSWHIGFCSLFALLRFFVEACLYIHTCFIRVENQIDTLNNSSNALSIDDIRKVRRLYCFAVETTEKFNSLLWPVISTYFVVSIVNSHFAFARAITEPSFALTMICFGEFSVFFLIAYNMIYINHLATRIYQSVYSLTYKTDSLFAKKEVQLFLTRIERADVGFTFLDLFVITPTCVTSLATISLTLGLAEPTLIK</sequence>
<keyword evidence="3" id="KW-1185">Reference proteome</keyword>
<organism evidence="2 3">
    <name type="scientific">Tetranychus urticae</name>
    <name type="common">Two-spotted spider mite</name>
    <dbReference type="NCBI Taxonomy" id="32264"/>
    <lineage>
        <taxon>Eukaryota</taxon>
        <taxon>Metazoa</taxon>
        <taxon>Ecdysozoa</taxon>
        <taxon>Arthropoda</taxon>
        <taxon>Chelicerata</taxon>
        <taxon>Arachnida</taxon>
        <taxon>Acari</taxon>
        <taxon>Acariformes</taxon>
        <taxon>Trombidiformes</taxon>
        <taxon>Prostigmata</taxon>
        <taxon>Eleutherengona</taxon>
        <taxon>Raphignathae</taxon>
        <taxon>Tetranychoidea</taxon>
        <taxon>Tetranychidae</taxon>
        <taxon>Tetranychus</taxon>
    </lineage>
</organism>
<dbReference type="Proteomes" id="UP000015104">
    <property type="component" value="Unassembled WGS sequence"/>
</dbReference>
<name>T1KAK9_TETUR</name>
<reference evidence="3" key="1">
    <citation type="submission" date="2011-08" db="EMBL/GenBank/DDBJ databases">
        <authorList>
            <person name="Rombauts S."/>
        </authorList>
    </citation>
    <scope>NUCLEOTIDE SEQUENCE</scope>
    <source>
        <strain evidence="3">London</strain>
    </source>
</reference>
<proteinExistence type="predicted"/>
<evidence type="ECO:0008006" key="4">
    <source>
        <dbReference type="Google" id="ProtNLM"/>
    </source>
</evidence>
<dbReference type="HOGENOM" id="CLU_067200_0_0_1"/>
<feature type="transmembrane region" description="Helical" evidence="1">
    <location>
        <begin position="250"/>
        <end position="271"/>
    </location>
</feature>
<accession>T1KAK9</accession>
<evidence type="ECO:0000313" key="2">
    <source>
        <dbReference type="EnsemblMetazoa" id="tetur08g00780.1"/>
    </source>
</evidence>